<dbReference type="PANTHER" id="PTHR18919">
    <property type="entry name" value="ACETYL-COA C-ACYLTRANSFERASE"/>
    <property type="match status" value="1"/>
</dbReference>
<dbReference type="EMBL" id="REGR01000001">
    <property type="protein sequence ID" value="RXZ45554.1"/>
    <property type="molecule type" value="Genomic_DNA"/>
</dbReference>
<protein>
    <recommendedName>
        <fullName evidence="4">Thiolase C-terminal domain-containing protein</fullName>
    </recommendedName>
</protein>
<sequence>MLFFTKDEHPRATSPEVLAKLKGIVSPDGTVTAGNASGVNDGAIALGHLLGASGARLVTTAAYQLARRGGRYALCTMCIGAGHRLDHRARITPRRNDAARLGRRLYRARARARQDRRLNHALYRP</sequence>
<dbReference type="InterPro" id="IPR020617">
    <property type="entry name" value="Thiolase_C"/>
</dbReference>
<dbReference type="SUPFAM" id="SSF53901">
    <property type="entry name" value="Thiolase-like"/>
    <property type="match status" value="2"/>
</dbReference>
<dbReference type="InterPro" id="IPR016039">
    <property type="entry name" value="Thiolase-like"/>
</dbReference>
<organism evidence="5 6">
    <name type="scientific">Crenobacter cavernae</name>
    <dbReference type="NCBI Taxonomy" id="2290923"/>
    <lineage>
        <taxon>Bacteria</taxon>
        <taxon>Pseudomonadati</taxon>
        <taxon>Pseudomonadota</taxon>
        <taxon>Betaproteobacteria</taxon>
        <taxon>Neisseriales</taxon>
        <taxon>Neisseriaceae</taxon>
        <taxon>Crenobacter</taxon>
    </lineage>
</organism>
<gene>
    <name evidence="5" type="ORF">EBB06_01730</name>
</gene>
<keyword evidence="6" id="KW-1185">Reference proteome</keyword>
<keyword evidence="2" id="KW-0808">Transferase</keyword>
<feature type="domain" description="Thiolase C-terminal" evidence="4">
    <location>
        <begin position="38"/>
        <end position="83"/>
    </location>
</feature>
<dbReference type="RefSeq" id="WP_129211170.1">
    <property type="nucleotide sequence ID" value="NZ_REGR01000001.1"/>
</dbReference>
<keyword evidence="3" id="KW-0012">Acyltransferase</keyword>
<comment type="similarity">
    <text evidence="1">Belongs to the thiolase-like superfamily. Thiolase family.</text>
</comment>
<evidence type="ECO:0000313" key="5">
    <source>
        <dbReference type="EMBL" id="RXZ45554.1"/>
    </source>
</evidence>
<evidence type="ECO:0000313" key="6">
    <source>
        <dbReference type="Proteomes" id="UP000290682"/>
    </source>
</evidence>
<evidence type="ECO:0000256" key="3">
    <source>
        <dbReference type="ARBA" id="ARBA00023315"/>
    </source>
</evidence>
<reference evidence="5 6" key="1">
    <citation type="submission" date="2018-10" db="EMBL/GenBank/DDBJ databases">
        <title>Draft genome of Fastidiocella sp. strain 375T, a bacterium isolated from a karstic cave dripping water.</title>
        <authorList>
            <person name="Coelho C."/>
            <person name="Verissimo A."/>
            <person name="Tiago I."/>
        </authorList>
    </citation>
    <scope>NUCLEOTIDE SEQUENCE [LARGE SCALE GENOMIC DNA]</scope>
    <source>
        <strain evidence="5 6">CAVE-375</strain>
    </source>
</reference>
<proteinExistence type="inferred from homology"/>
<name>A0ABY0FH79_9NEIS</name>
<comment type="caution">
    <text evidence="5">The sequence shown here is derived from an EMBL/GenBank/DDBJ whole genome shotgun (WGS) entry which is preliminary data.</text>
</comment>
<evidence type="ECO:0000256" key="2">
    <source>
        <dbReference type="ARBA" id="ARBA00022679"/>
    </source>
</evidence>
<evidence type="ECO:0000256" key="1">
    <source>
        <dbReference type="ARBA" id="ARBA00010982"/>
    </source>
</evidence>
<evidence type="ECO:0000259" key="4">
    <source>
        <dbReference type="Pfam" id="PF02803"/>
    </source>
</evidence>
<dbReference type="Gene3D" id="3.40.47.10">
    <property type="match status" value="2"/>
</dbReference>
<accession>A0ABY0FH79</accession>
<dbReference type="Proteomes" id="UP000290682">
    <property type="component" value="Unassembled WGS sequence"/>
</dbReference>
<dbReference type="PANTHER" id="PTHR18919:SF107">
    <property type="entry name" value="ACETYL-COA ACETYLTRANSFERASE, CYTOSOLIC"/>
    <property type="match status" value="1"/>
</dbReference>
<dbReference type="Pfam" id="PF02803">
    <property type="entry name" value="Thiolase_C"/>
    <property type="match status" value="1"/>
</dbReference>